<comment type="caution">
    <text evidence="2">The sequence shown here is derived from an EMBL/GenBank/DDBJ whole genome shotgun (WGS) entry which is preliminary data.</text>
</comment>
<feature type="compositionally biased region" description="Acidic residues" evidence="1">
    <location>
        <begin position="64"/>
        <end position="75"/>
    </location>
</feature>
<feature type="compositionally biased region" description="Low complexity" evidence="1">
    <location>
        <begin position="51"/>
        <end position="60"/>
    </location>
</feature>
<gene>
    <name evidence="2" type="ORF">NW762_000234</name>
</gene>
<dbReference type="AlphaFoldDB" id="A0A9W8SIW3"/>
<sequence>MSNYWGEEFPGTDASKVNPDPKGEDKGSNASSKTKKTGSATRKKTPKKSTPKTPKTVSPSADKDSDEEAEESGDSDAEHENDTANQKRKKKPVTIPDSDIEPEGD</sequence>
<name>A0A9W8SIW3_9HYPO</name>
<feature type="compositionally biased region" description="Basic residues" evidence="1">
    <location>
        <begin position="33"/>
        <end position="50"/>
    </location>
</feature>
<protein>
    <submittedName>
        <fullName evidence="2">Uncharacterized protein</fullName>
    </submittedName>
</protein>
<proteinExistence type="predicted"/>
<organism evidence="2 3">
    <name type="scientific">Fusarium torreyae</name>
    <dbReference type="NCBI Taxonomy" id="1237075"/>
    <lineage>
        <taxon>Eukaryota</taxon>
        <taxon>Fungi</taxon>
        <taxon>Dikarya</taxon>
        <taxon>Ascomycota</taxon>
        <taxon>Pezizomycotina</taxon>
        <taxon>Sordariomycetes</taxon>
        <taxon>Hypocreomycetidae</taxon>
        <taxon>Hypocreales</taxon>
        <taxon>Nectriaceae</taxon>
        <taxon>Fusarium</taxon>
    </lineage>
</organism>
<accession>A0A9W8SIW3</accession>
<evidence type="ECO:0000313" key="2">
    <source>
        <dbReference type="EMBL" id="KAJ4271530.1"/>
    </source>
</evidence>
<dbReference type="Proteomes" id="UP001152049">
    <property type="component" value="Unassembled WGS sequence"/>
</dbReference>
<dbReference type="EMBL" id="JAOQAZ010000001">
    <property type="protein sequence ID" value="KAJ4271530.1"/>
    <property type="molecule type" value="Genomic_DNA"/>
</dbReference>
<reference evidence="2" key="1">
    <citation type="submission" date="2022-09" db="EMBL/GenBank/DDBJ databases">
        <title>Fusarium specimens isolated from Avocado Roots.</title>
        <authorList>
            <person name="Stajich J."/>
            <person name="Roper C."/>
            <person name="Heimlech-Rivalta G."/>
        </authorList>
    </citation>
    <scope>NUCLEOTIDE SEQUENCE</scope>
    <source>
        <strain evidence="2">CF00136</strain>
    </source>
</reference>
<keyword evidence="3" id="KW-1185">Reference proteome</keyword>
<feature type="region of interest" description="Disordered" evidence="1">
    <location>
        <begin position="1"/>
        <end position="105"/>
    </location>
</feature>
<evidence type="ECO:0000256" key="1">
    <source>
        <dbReference type="SAM" id="MobiDB-lite"/>
    </source>
</evidence>
<evidence type="ECO:0000313" key="3">
    <source>
        <dbReference type="Proteomes" id="UP001152049"/>
    </source>
</evidence>